<comment type="function">
    <text evidence="7">Succinyl-CoA synthetase functions in the citric acid cycle (TCA), coupling the hydrolysis of succinyl-CoA to the synthesis of either ATP or GTP and thus represents the only step of substrate-level phosphorylation in the TCA. The beta subunit provides nucleotide specificity of the enzyme and binds the substrate succinate, while the binding sites for coenzyme A and phosphate are found in the alpha subunit.</text>
</comment>
<evidence type="ECO:0000256" key="3">
    <source>
        <dbReference type="ARBA" id="ARBA00022598"/>
    </source>
</evidence>
<dbReference type="HAMAP" id="MF_00558">
    <property type="entry name" value="Succ_CoA_beta"/>
    <property type="match status" value="1"/>
</dbReference>
<dbReference type="PANTHER" id="PTHR11815:SF10">
    <property type="entry name" value="SUCCINATE--COA LIGASE [GDP-FORMING] SUBUNIT BETA, MITOCHONDRIAL"/>
    <property type="match status" value="1"/>
</dbReference>
<dbReference type="InterPro" id="IPR013815">
    <property type="entry name" value="ATP_grasp_subdomain_1"/>
</dbReference>
<feature type="binding site" evidence="7">
    <location>
        <position position="102"/>
    </location>
    <ligand>
        <name>ATP</name>
        <dbReference type="ChEBI" id="CHEBI:30616"/>
    </ligand>
</feature>
<name>A0A927H7K6_9BACL</name>
<keyword evidence="5 7" id="KW-0547">Nucleotide-binding</keyword>
<keyword evidence="4 7" id="KW-0479">Metal-binding</keyword>
<keyword evidence="2 7" id="KW-0816">Tricarboxylic acid cycle</keyword>
<dbReference type="PANTHER" id="PTHR11815">
    <property type="entry name" value="SUCCINYL-COA SYNTHETASE BETA CHAIN"/>
    <property type="match status" value="1"/>
</dbReference>
<evidence type="ECO:0000259" key="9">
    <source>
        <dbReference type="PROSITE" id="PS50975"/>
    </source>
</evidence>
<dbReference type="GO" id="GO:0006104">
    <property type="term" value="P:succinyl-CoA metabolic process"/>
    <property type="evidence" value="ECO:0007669"/>
    <property type="project" value="TreeGrafter"/>
</dbReference>
<dbReference type="Pfam" id="PF00549">
    <property type="entry name" value="Ligase_CoA"/>
    <property type="match status" value="1"/>
</dbReference>
<dbReference type="RefSeq" id="WP_190863949.1">
    <property type="nucleotide sequence ID" value="NZ_JACXIY010000023.1"/>
</dbReference>
<comment type="similarity">
    <text evidence="1 7">Belongs to the succinate/malate CoA ligase beta subunit family.</text>
</comment>
<feature type="binding site" evidence="7">
    <location>
        <position position="46"/>
    </location>
    <ligand>
        <name>ATP</name>
        <dbReference type="ChEBI" id="CHEBI:30616"/>
    </ligand>
</feature>
<evidence type="ECO:0000256" key="8">
    <source>
        <dbReference type="PROSITE-ProRule" id="PRU00409"/>
    </source>
</evidence>
<comment type="caution">
    <text evidence="10">The sequence shown here is derived from an EMBL/GenBank/DDBJ whole genome shotgun (WGS) entry which is preliminary data.</text>
</comment>
<evidence type="ECO:0000313" key="10">
    <source>
        <dbReference type="EMBL" id="MBD2870753.1"/>
    </source>
</evidence>
<comment type="pathway">
    <text evidence="7">Carbohydrate metabolism; tricarboxylic acid cycle; succinate from succinyl-CoA (ligase route): step 1/1.</text>
</comment>
<dbReference type="InterPro" id="IPR013650">
    <property type="entry name" value="ATP-grasp_succ-CoA_synth-type"/>
</dbReference>
<dbReference type="Gene3D" id="3.30.1490.20">
    <property type="entry name" value="ATP-grasp fold, A domain"/>
    <property type="match status" value="1"/>
</dbReference>
<dbReference type="Gene3D" id="3.30.470.20">
    <property type="entry name" value="ATP-grasp fold, B domain"/>
    <property type="match status" value="1"/>
</dbReference>
<evidence type="ECO:0000256" key="6">
    <source>
        <dbReference type="ARBA" id="ARBA00022842"/>
    </source>
</evidence>
<dbReference type="SUPFAM" id="SSF52210">
    <property type="entry name" value="Succinyl-CoA synthetase domains"/>
    <property type="match status" value="1"/>
</dbReference>
<evidence type="ECO:0000256" key="1">
    <source>
        <dbReference type="ARBA" id="ARBA00009182"/>
    </source>
</evidence>
<keyword evidence="7 8" id="KW-0067">ATP-binding</keyword>
<keyword evidence="11" id="KW-1185">Reference proteome</keyword>
<dbReference type="GO" id="GO:0042709">
    <property type="term" value="C:succinate-CoA ligase complex"/>
    <property type="evidence" value="ECO:0007669"/>
    <property type="project" value="TreeGrafter"/>
</dbReference>
<dbReference type="Pfam" id="PF08442">
    <property type="entry name" value="ATP-grasp_2"/>
    <property type="match status" value="1"/>
</dbReference>
<feature type="binding site" evidence="7">
    <location>
        <begin position="53"/>
        <end position="55"/>
    </location>
    <ligand>
        <name>ATP</name>
        <dbReference type="ChEBI" id="CHEBI:30616"/>
    </ligand>
</feature>
<dbReference type="FunFam" id="3.40.50.261:FF:000001">
    <property type="entry name" value="Succinate--CoA ligase [ADP-forming] subunit beta"/>
    <property type="match status" value="1"/>
</dbReference>
<dbReference type="PROSITE" id="PS50975">
    <property type="entry name" value="ATP_GRASP"/>
    <property type="match status" value="1"/>
</dbReference>
<dbReference type="GO" id="GO:0004775">
    <property type="term" value="F:succinate-CoA ligase (ADP-forming) activity"/>
    <property type="evidence" value="ECO:0007669"/>
    <property type="project" value="UniProtKB-UniRule"/>
</dbReference>
<dbReference type="FunFam" id="3.30.470.20:FF:000002">
    <property type="entry name" value="Succinate--CoA ligase [ADP-forming] subunit beta"/>
    <property type="match status" value="1"/>
</dbReference>
<dbReference type="AlphaFoldDB" id="A0A927H7K6"/>
<dbReference type="InterPro" id="IPR005811">
    <property type="entry name" value="SUCC_ACL_C"/>
</dbReference>
<dbReference type="GO" id="GO:0000287">
    <property type="term" value="F:magnesium ion binding"/>
    <property type="evidence" value="ECO:0007669"/>
    <property type="project" value="UniProtKB-UniRule"/>
</dbReference>
<sequence>MNIHEYQGKAVLKQYGVVVPEGKVAFTVDEAVEAAKQLGTQVVVVKAQIHAGGRGKAGGVKVAKNLDEVRAYAGEILGKVLVTHQTGPEGKEVKRLLIEQGCDIKKEYYIGVVLDRGTGRVVMMASEEGGTEIEEVAEHSPEKIFKEIIDPAVGLQAFQARKLAYSINIPGELVNKAVKFMISLYTAFVEKDASIAEINPLVVTGDGQVIALDAKLNFDSNALYRHKDIVELRDLEEEDAKEIEASKFDLSYIALDGNIGCLVNGAGLAMATMDIIKYYGGDPANFLDVGGGATAEKVTEAFKIILSDEKVKGIFVNIFGGIMRCDVIANGVVEAAKQVGLDRPLVVRLEGTNVDLGKKILKESGLNIVAADSMADGAQKIVALVK</sequence>
<dbReference type="GO" id="GO:0005829">
    <property type="term" value="C:cytosol"/>
    <property type="evidence" value="ECO:0007669"/>
    <property type="project" value="TreeGrafter"/>
</dbReference>
<evidence type="ECO:0000256" key="4">
    <source>
        <dbReference type="ARBA" id="ARBA00022723"/>
    </source>
</evidence>
<comment type="catalytic activity">
    <reaction evidence="7">
        <text>GTP + succinate + CoA = succinyl-CoA + GDP + phosphate</text>
        <dbReference type="Rhea" id="RHEA:22120"/>
        <dbReference type="ChEBI" id="CHEBI:30031"/>
        <dbReference type="ChEBI" id="CHEBI:37565"/>
        <dbReference type="ChEBI" id="CHEBI:43474"/>
        <dbReference type="ChEBI" id="CHEBI:57287"/>
        <dbReference type="ChEBI" id="CHEBI:57292"/>
        <dbReference type="ChEBI" id="CHEBI:58189"/>
    </reaction>
</comment>
<dbReference type="InterPro" id="IPR017866">
    <property type="entry name" value="Succ-CoA_synthase_bsu_CS"/>
</dbReference>
<comment type="subunit">
    <text evidence="7">Heterotetramer of two alpha and two beta subunits.</text>
</comment>
<comment type="cofactor">
    <cofactor evidence="7">
        <name>Mg(2+)</name>
        <dbReference type="ChEBI" id="CHEBI:18420"/>
    </cofactor>
    <text evidence="7">Binds 1 Mg(2+) ion per subunit.</text>
</comment>
<organism evidence="10 11">
    <name type="scientific">Paenibacillus arenilitoris</name>
    <dbReference type="NCBI Taxonomy" id="2772299"/>
    <lineage>
        <taxon>Bacteria</taxon>
        <taxon>Bacillati</taxon>
        <taxon>Bacillota</taxon>
        <taxon>Bacilli</taxon>
        <taxon>Bacillales</taxon>
        <taxon>Paenibacillaceae</taxon>
        <taxon>Paenibacillus</taxon>
    </lineage>
</organism>
<evidence type="ECO:0000256" key="7">
    <source>
        <dbReference type="HAMAP-Rule" id="MF_00558"/>
    </source>
</evidence>
<keyword evidence="3 7" id="KW-0436">Ligase</keyword>
<evidence type="ECO:0000256" key="2">
    <source>
        <dbReference type="ARBA" id="ARBA00022532"/>
    </source>
</evidence>
<dbReference type="PROSITE" id="PS01217">
    <property type="entry name" value="SUCCINYL_COA_LIG_3"/>
    <property type="match status" value="1"/>
</dbReference>
<feature type="binding site" evidence="7">
    <location>
        <position position="199"/>
    </location>
    <ligand>
        <name>Mg(2+)</name>
        <dbReference type="ChEBI" id="CHEBI:18420"/>
    </ligand>
</feature>
<dbReference type="GO" id="GO:0005524">
    <property type="term" value="F:ATP binding"/>
    <property type="evidence" value="ECO:0007669"/>
    <property type="project" value="UniProtKB-UniRule"/>
</dbReference>
<dbReference type="PIRSF" id="PIRSF001554">
    <property type="entry name" value="SucCS_beta"/>
    <property type="match status" value="1"/>
</dbReference>
<dbReference type="InterPro" id="IPR016102">
    <property type="entry name" value="Succinyl-CoA_synth-like"/>
</dbReference>
<feature type="domain" description="ATP-grasp" evidence="9">
    <location>
        <begin position="9"/>
        <end position="231"/>
    </location>
</feature>
<feature type="binding site" evidence="7">
    <location>
        <position position="99"/>
    </location>
    <ligand>
        <name>ATP</name>
        <dbReference type="ChEBI" id="CHEBI:30616"/>
    </ligand>
</feature>
<dbReference type="EMBL" id="JACXIY010000023">
    <property type="protein sequence ID" value="MBD2870753.1"/>
    <property type="molecule type" value="Genomic_DNA"/>
</dbReference>
<evidence type="ECO:0000313" key="11">
    <source>
        <dbReference type="Proteomes" id="UP000632125"/>
    </source>
</evidence>
<proteinExistence type="inferred from homology"/>
<dbReference type="Gene3D" id="3.40.50.261">
    <property type="entry name" value="Succinyl-CoA synthetase domains"/>
    <property type="match status" value="1"/>
</dbReference>
<dbReference type="Proteomes" id="UP000632125">
    <property type="component" value="Unassembled WGS sequence"/>
</dbReference>
<dbReference type="GO" id="GO:0006099">
    <property type="term" value="P:tricarboxylic acid cycle"/>
    <property type="evidence" value="ECO:0007669"/>
    <property type="project" value="UniProtKB-UniRule"/>
</dbReference>
<dbReference type="InterPro" id="IPR005809">
    <property type="entry name" value="Succ_CoA_ligase-like_bsu"/>
</dbReference>
<dbReference type="InterPro" id="IPR011761">
    <property type="entry name" value="ATP-grasp"/>
</dbReference>
<gene>
    <name evidence="7 10" type="primary">sucC</name>
    <name evidence="10" type="ORF">IDH41_19395</name>
</gene>
<feature type="binding site" evidence="7">
    <location>
        <begin position="321"/>
        <end position="323"/>
    </location>
    <ligand>
        <name>substrate</name>
        <note>ligand shared with subunit alpha</note>
    </ligand>
</feature>
<feature type="binding site" evidence="7">
    <location>
        <position position="213"/>
    </location>
    <ligand>
        <name>Mg(2+)</name>
        <dbReference type="ChEBI" id="CHEBI:18420"/>
    </ligand>
</feature>
<reference evidence="10" key="1">
    <citation type="submission" date="2020-09" db="EMBL/GenBank/DDBJ databases">
        <title>A novel bacterium of genus Paenibacillus, isolated from South China Sea.</title>
        <authorList>
            <person name="Huang H."/>
            <person name="Mo K."/>
            <person name="Hu Y."/>
        </authorList>
    </citation>
    <scope>NUCLEOTIDE SEQUENCE</scope>
    <source>
        <strain evidence="10">IB182493</strain>
    </source>
</reference>
<feature type="binding site" evidence="7">
    <location>
        <position position="107"/>
    </location>
    <ligand>
        <name>ATP</name>
        <dbReference type="ChEBI" id="CHEBI:30616"/>
    </ligand>
</feature>
<feature type="binding site" evidence="7">
    <location>
        <position position="264"/>
    </location>
    <ligand>
        <name>substrate</name>
        <note>ligand shared with subunit alpha</note>
    </ligand>
</feature>
<comment type="catalytic activity">
    <reaction evidence="7">
        <text>succinate + ATP + CoA = succinyl-CoA + ADP + phosphate</text>
        <dbReference type="Rhea" id="RHEA:17661"/>
        <dbReference type="ChEBI" id="CHEBI:30031"/>
        <dbReference type="ChEBI" id="CHEBI:30616"/>
        <dbReference type="ChEBI" id="CHEBI:43474"/>
        <dbReference type="ChEBI" id="CHEBI:57287"/>
        <dbReference type="ChEBI" id="CHEBI:57292"/>
        <dbReference type="ChEBI" id="CHEBI:456216"/>
        <dbReference type="EC" id="6.2.1.5"/>
    </reaction>
</comment>
<protein>
    <recommendedName>
        <fullName evidence="7">Succinate--CoA ligase [ADP-forming] subunit beta</fullName>
        <ecNumber evidence="7">6.2.1.5</ecNumber>
    </recommendedName>
    <alternativeName>
        <fullName evidence="7">Succinyl-CoA synthetase subunit beta</fullName>
        <shortName evidence="7">SCS-beta</shortName>
    </alternativeName>
</protein>
<dbReference type="NCBIfam" id="NF001913">
    <property type="entry name" value="PRK00696.1"/>
    <property type="match status" value="1"/>
</dbReference>
<keyword evidence="6 7" id="KW-0460">Magnesium</keyword>
<dbReference type="EC" id="6.2.1.5" evidence="7"/>
<dbReference type="SUPFAM" id="SSF56059">
    <property type="entry name" value="Glutathione synthetase ATP-binding domain-like"/>
    <property type="match status" value="1"/>
</dbReference>
<dbReference type="FunFam" id="3.30.1490.20:FF:000002">
    <property type="entry name" value="Succinate--CoA ligase [ADP-forming] subunit beta"/>
    <property type="match status" value="1"/>
</dbReference>
<accession>A0A927H7K6</accession>
<evidence type="ECO:0000256" key="5">
    <source>
        <dbReference type="ARBA" id="ARBA00022741"/>
    </source>
</evidence>
<dbReference type="NCBIfam" id="TIGR01016">
    <property type="entry name" value="sucCoAbeta"/>
    <property type="match status" value="1"/>
</dbReference>